<sequence>MEKPNIKTLRKFVRPFEKADDKRSTVQIINTIVPLFILVVLSIVSYKYHWTISLVLSTIASGFLVRTFIIFHDCCHGSFFKKKKYNEVLGNITGFLTFFSYRKWRREHLIHHAGSGNIDKRGIGDIWVMTVDEYQVATKGERLKYRMYRNPIVMFILGPIFLVLVSNRCNAKDSRQKERYNTWLNNIALVLVYGSLLYFMGVSMFFVVFGPIVFFAAMAGIWLFYIQHTFEDSYFEESSEWDFVKAAIEGSSYFKLPLLLQWITGNIGYHHVHHLSPKIPNYQLAKTHNNVTLLHNVTTISFKKSFESLKYKLYDEQRKCFITFKTFKLRYGY</sequence>
<feature type="transmembrane region" description="Helical" evidence="1">
    <location>
        <begin position="183"/>
        <end position="200"/>
    </location>
</feature>
<reference evidence="3 6" key="2">
    <citation type="submission" date="2019-07" db="EMBL/GenBank/DDBJ databases">
        <title>Whole genome shotgun sequence of Staphylococcus arlettae NBRC 109765.</title>
        <authorList>
            <person name="Hosoyama A."/>
            <person name="Uohara A."/>
            <person name="Ohji S."/>
            <person name="Ichikawa N."/>
        </authorList>
    </citation>
    <scope>NUCLEOTIDE SEQUENCE [LARGE SCALE GENOMIC DNA]</scope>
    <source>
        <strain evidence="3 6">NBRC 109765</strain>
    </source>
</reference>
<feature type="transmembrane region" description="Helical" evidence="1">
    <location>
        <begin position="206"/>
        <end position="226"/>
    </location>
</feature>
<dbReference type="PANTHER" id="PTHR19353">
    <property type="entry name" value="FATTY ACID DESATURASE 2"/>
    <property type="match status" value="1"/>
</dbReference>
<keyword evidence="1" id="KW-1133">Transmembrane helix</keyword>
<dbReference type="EMBL" id="UGZE01000001">
    <property type="protein sequence ID" value="SUJ23018.1"/>
    <property type="molecule type" value="Genomic_DNA"/>
</dbReference>
<evidence type="ECO:0000313" key="5">
    <source>
        <dbReference type="Proteomes" id="UP000254956"/>
    </source>
</evidence>
<feature type="transmembrane region" description="Helical" evidence="1">
    <location>
        <begin position="152"/>
        <end position="171"/>
    </location>
</feature>
<dbReference type="GO" id="GO:0006629">
    <property type="term" value="P:lipid metabolic process"/>
    <property type="evidence" value="ECO:0007669"/>
    <property type="project" value="InterPro"/>
</dbReference>
<dbReference type="EMBL" id="BKAV01000003">
    <property type="protein sequence ID" value="GEP99557.1"/>
    <property type="molecule type" value="Genomic_DNA"/>
</dbReference>
<evidence type="ECO:0000313" key="3">
    <source>
        <dbReference type="EMBL" id="GEP99557.1"/>
    </source>
</evidence>
<accession>A0A380CNM4</accession>
<dbReference type="CDD" id="cd03507">
    <property type="entry name" value="Delta12-FADS-like"/>
    <property type="match status" value="1"/>
</dbReference>
<dbReference type="InterPro" id="IPR012171">
    <property type="entry name" value="Fatty_acid_desaturase"/>
</dbReference>
<dbReference type="RefSeq" id="WP_103388091.1">
    <property type="nucleotide sequence ID" value="NZ_BKAV01000003.1"/>
</dbReference>
<name>A0A380CNM4_9STAP</name>
<keyword evidence="6" id="KW-1185">Reference proteome</keyword>
<reference evidence="4 5" key="1">
    <citation type="submission" date="2018-06" db="EMBL/GenBank/DDBJ databases">
        <authorList>
            <consortium name="Pathogen Informatics"/>
            <person name="Doyle S."/>
        </authorList>
    </citation>
    <scope>NUCLEOTIDE SEQUENCE [LARGE SCALE GENOMIC DNA]</scope>
    <source>
        <strain evidence="4 5">NCTC12413</strain>
    </source>
</reference>
<dbReference type="InterPro" id="IPR005804">
    <property type="entry name" value="FA_desaturase_dom"/>
</dbReference>
<dbReference type="AlphaFoldDB" id="A0A380CNM4"/>
<dbReference type="Proteomes" id="UP000321598">
    <property type="component" value="Unassembled WGS sequence"/>
</dbReference>
<feature type="transmembrane region" description="Helical" evidence="1">
    <location>
        <begin position="84"/>
        <end position="101"/>
    </location>
</feature>
<dbReference type="Pfam" id="PF00487">
    <property type="entry name" value="FA_desaturase"/>
    <property type="match status" value="1"/>
</dbReference>
<dbReference type="Proteomes" id="UP000254956">
    <property type="component" value="Unassembled WGS sequence"/>
</dbReference>
<feature type="transmembrane region" description="Helical" evidence="1">
    <location>
        <begin position="52"/>
        <end position="72"/>
    </location>
</feature>
<feature type="transmembrane region" description="Helical" evidence="1">
    <location>
        <begin position="28"/>
        <end position="46"/>
    </location>
</feature>
<feature type="domain" description="Fatty acid desaturase" evidence="2">
    <location>
        <begin position="50"/>
        <end position="291"/>
    </location>
</feature>
<protein>
    <submittedName>
        <fullName evidence="4">Fatty acid desaturase</fullName>
    </submittedName>
</protein>
<evidence type="ECO:0000256" key="1">
    <source>
        <dbReference type="SAM" id="Phobius"/>
    </source>
</evidence>
<organism evidence="4 5">
    <name type="scientific">Staphylococcus arlettae</name>
    <dbReference type="NCBI Taxonomy" id="29378"/>
    <lineage>
        <taxon>Bacteria</taxon>
        <taxon>Bacillati</taxon>
        <taxon>Bacillota</taxon>
        <taxon>Bacilli</taxon>
        <taxon>Bacillales</taxon>
        <taxon>Staphylococcaceae</taxon>
        <taxon>Staphylococcus</taxon>
    </lineage>
</organism>
<dbReference type="OrthoDB" id="9769653at2"/>
<evidence type="ECO:0000313" key="6">
    <source>
        <dbReference type="Proteomes" id="UP000321598"/>
    </source>
</evidence>
<dbReference type="PANTHER" id="PTHR19353:SF73">
    <property type="entry name" value="FATTY ACID DESATURASE"/>
    <property type="match status" value="1"/>
</dbReference>
<proteinExistence type="predicted"/>
<dbReference type="GO" id="GO:0016020">
    <property type="term" value="C:membrane"/>
    <property type="evidence" value="ECO:0007669"/>
    <property type="project" value="TreeGrafter"/>
</dbReference>
<evidence type="ECO:0000259" key="2">
    <source>
        <dbReference type="Pfam" id="PF00487"/>
    </source>
</evidence>
<evidence type="ECO:0000313" key="4">
    <source>
        <dbReference type="EMBL" id="SUJ23018.1"/>
    </source>
</evidence>
<gene>
    <name evidence="3" type="primary">des</name>
    <name evidence="4" type="ORF">NCTC12413_02061</name>
    <name evidence="3" type="ORF">SAR03_05950</name>
</gene>
<keyword evidence="1" id="KW-0812">Transmembrane</keyword>
<keyword evidence="1" id="KW-0472">Membrane</keyword>
<dbReference type="GO" id="GO:0016717">
    <property type="term" value="F:oxidoreductase activity, acting on paired donors, with oxidation of a pair of donors resulting in the reduction of molecular oxygen to two molecules of water"/>
    <property type="evidence" value="ECO:0007669"/>
    <property type="project" value="TreeGrafter"/>
</dbReference>